<dbReference type="UniPathway" id="UPA00665"/>
<reference evidence="13 14" key="1">
    <citation type="submission" date="2019-03" db="EMBL/GenBank/DDBJ databases">
        <title>Deep-cultivation of Planctomycetes and their phenomic and genomic characterization uncovers novel biology.</title>
        <authorList>
            <person name="Wiegand S."/>
            <person name="Jogler M."/>
            <person name="Boedeker C."/>
            <person name="Pinto D."/>
            <person name="Vollmers J."/>
            <person name="Rivas-Marin E."/>
            <person name="Kohn T."/>
            <person name="Peeters S.H."/>
            <person name="Heuer A."/>
            <person name="Rast P."/>
            <person name="Oberbeckmann S."/>
            <person name="Bunk B."/>
            <person name="Jeske O."/>
            <person name="Meyerdierks A."/>
            <person name="Storesund J.E."/>
            <person name="Kallscheuer N."/>
            <person name="Luecker S."/>
            <person name="Lage O.M."/>
            <person name="Pohl T."/>
            <person name="Merkel B.J."/>
            <person name="Hornburger P."/>
            <person name="Mueller R.-W."/>
            <person name="Bruemmer F."/>
            <person name="Labrenz M."/>
            <person name="Spormann A.M."/>
            <person name="Op den Camp H."/>
            <person name="Overmann J."/>
            <person name="Amann R."/>
            <person name="Jetten M.S.M."/>
            <person name="Mascher T."/>
            <person name="Medema M.H."/>
            <person name="Devos D.P."/>
            <person name="Kaster A.-K."/>
            <person name="Ovreas L."/>
            <person name="Rohde M."/>
            <person name="Galperin M.Y."/>
            <person name="Jogler C."/>
        </authorList>
    </citation>
    <scope>NUCLEOTIDE SEQUENCE [LARGE SCALE GENOMIC DNA]</scope>
    <source>
        <strain evidence="13 14">V144</strain>
    </source>
</reference>
<protein>
    <recommendedName>
        <fullName evidence="9">Lipoprotein signal peptidase</fullName>
        <ecNumber evidence="9">3.4.23.36</ecNumber>
    </recommendedName>
    <alternativeName>
        <fullName evidence="9">Prolipoprotein signal peptidase</fullName>
    </alternativeName>
    <alternativeName>
        <fullName evidence="9">Signal peptidase II</fullName>
        <shortName evidence="9">SPase II</shortName>
    </alternativeName>
</protein>
<gene>
    <name evidence="9 13" type="primary">lspA</name>
    <name evidence="13" type="ORF">V144x_20270</name>
</gene>
<dbReference type="EC" id="3.4.23.36" evidence="9"/>
<dbReference type="AlphaFoldDB" id="A0A517VUA4"/>
<dbReference type="KEGG" id="gaw:V144x_20270"/>
<evidence type="ECO:0000256" key="8">
    <source>
        <dbReference type="ARBA" id="ARBA00023136"/>
    </source>
</evidence>
<comment type="similarity">
    <text evidence="1 9 11">Belongs to the peptidase A8 family.</text>
</comment>
<keyword evidence="8 9" id="KW-0472">Membrane</keyword>
<evidence type="ECO:0000256" key="2">
    <source>
        <dbReference type="ARBA" id="ARBA00022475"/>
    </source>
</evidence>
<feature type="transmembrane region" description="Helical" evidence="9">
    <location>
        <begin position="73"/>
        <end position="93"/>
    </location>
</feature>
<dbReference type="GO" id="GO:0006508">
    <property type="term" value="P:proteolysis"/>
    <property type="evidence" value="ECO:0007669"/>
    <property type="project" value="UniProtKB-KW"/>
</dbReference>
<accession>A0A517VUA4</accession>
<feature type="transmembrane region" description="Helical" evidence="9">
    <location>
        <begin position="141"/>
        <end position="162"/>
    </location>
</feature>
<dbReference type="GO" id="GO:0005886">
    <property type="term" value="C:plasma membrane"/>
    <property type="evidence" value="ECO:0007669"/>
    <property type="project" value="UniProtKB-SubCell"/>
</dbReference>
<dbReference type="InterPro" id="IPR001872">
    <property type="entry name" value="Peptidase_A8"/>
</dbReference>
<comment type="caution">
    <text evidence="9">Lacks conserved residue(s) required for the propagation of feature annotation.</text>
</comment>
<comment type="function">
    <text evidence="9 10">This protein specifically catalyzes the removal of signal peptides from prolipoproteins.</text>
</comment>
<keyword evidence="4 9" id="KW-0812">Transmembrane</keyword>
<organism evidence="13 14">
    <name type="scientific">Gimesia aquarii</name>
    <dbReference type="NCBI Taxonomy" id="2527964"/>
    <lineage>
        <taxon>Bacteria</taxon>
        <taxon>Pseudomonadati</taxon>
        <taxon>Planctomycetota</taxon>
        <taxon>Planctomycetia</taxon>
        <taxon>Planctomycetales</taxon>
        <taxon>Planctomycetaceae</taxon>
        <taxon>Gimesia</taxon>
    </lineage>
</organism>
<dbReference type="PANTHER" id="PTHR33695:SF1">
    <property type="entry name" value="LIPOPROTEIN SIGNAL PEPTIDASE"/>
    <property type="match status" value="1"/>
</dbReference>
<name>A0A517VUA4_9PLAN</name>
<keyword evidence="7 9" id="KW-1133">Transmembrane helix</keyword>
<dbReference type="PRINTS" id="PR00781">
    <property type="entry name" value="LIPOSIGPTASE"/>
</dbReference>
<dbReference type="PANTHER" id="PTHR33695">
    <property type="entry name" value="LIPOPROTEIN SIGNAL PEPTIDASE"/>
    <property type="match status" value="1"/>
</dbReference>
<dbReference type="GO" id="GO:0004190">
    <property type="term" value="F:aspartic-type endopeptidase activity"/>
    <property type="evidence" value="ECO:0007669"/>
    <property type="project" value="UniProtKB-UniRule"/>
</dbReference>
<comment type="catalytic activity">
    <reaction evidence="9 10">
        <text>Release of signal peptides from bacterial membrane prolipoproteins. Hydrolyzes -Xaa-Yaa-Zaa-|-(S,diacylglyceryl)Cys-, in which Xaa is hydrophobic (preferably Leu), and Yaa (Ala or Ser) and Zaa (Gly or Ala) have small, neutral side chains.</text>
        <dbReference type="EC" id="3.4.23.36"/>
    </reaction>
</comment>
<dbReference type="PROSITE" id="PS00855">
    <property type="entry name" value="SPASE_II"/>
    <property type="match status" value="1"/>
</dbReference>
<evidence type="ECO:0000256" key="5">
    <source>
        <dbReference type="ARBA" id="ARBA00022750"/>
    </source>
</evidence>
<evidence type="ECO:0000313" key="14">
    <source>
        <dbReference type="Proteomes" id="UP000318704"/>
    </source>
</evidence>
<comment type="pathway">
    <text evidence="9">Protein modification; lipoprotein biosynthesis (signal peptide cleavage).</text>
</comment>
<feature type="active site" evidence="9">
    <location>
        <position position="146"/>
    </location>
</feature>
<evidence type="ECO:0000256" key="10">
    <source>
        <dbReference type="RuleBase" id="RU000594"/>
    </source>
</evidence>
<dbReference type="EMBL" id="CP037920">
    <property type="protein sequence ID" value="QDT96569.1"/>
    <property type="molecule type" value="Genomic_DNA"/>
</dbReference>
<evidence type="ECO:0000256" key="7">
    <source>
        <dbReference type="ARBA" id="ARBA00022989"/>
    </source>
</evidence>
<dbReference type="RefSeq" id="WP_144984930.1">
    <property type="nucleotide sequence ID" value="NZ_CP037920.1"/>
</dbReference>
<sequence length="188" mass="20607">MSSTVSKVTRYTLLLACLLFCVGCDQVTKKIAVEKLKYEPPITYFNNTLRMEYAENTGAFLSVGSGLSKPVRFFMLVIANAAFLIIVTGMLIFRWQMPLIQFIALSLLLAGGIGNLIDRVFLNGIVIDFLNIGFGPLRTGIFNVADMAITGGALLMLASWFFTKDQSGKENRSESKTPESITPSATES</sequence>
<dbReference type="NCBIfam" id="TIGR00077">
    <property type="entry name" value="lspA"/>
    <property type="match status" value="1"/>
</dbReference>
<proteinExistence type="inferred from homology"/>
<keyword evidence="5 9" id="KW-0064">Aspartyl protease</keyword>
<dbReference type="Proteomes" id="UP000318704">
    <property type="component" value="Chromosome"/>
</dbReference>
<evidence type="ECO:0000256" key="1">
    <source>
        <dbReference type="ARBA" id="ARBA00006139"/>
    </source>
</evidence>
<dbReference type="HAMAP" id="MF_00161">
    <property type="entry name" value="LspA"/>
    <property type="match status" value="1"/>
</dbReference>
<evidence type="ECO:0000256" key="3">
    <source>
        <dbReference type="ARBA" id="ARBA00022670"/>
    </source>
</evidence>
<feature type="active site" evidence="9">
    <location>
        <position position="128"/>
    </location>
</feature>
<feature type="transmembrane region" description="Helical" evidence="9">
    <location>
        <begin position="100"/>
        <end position="121"/>
    </location>
</feature>
<keyword evidence="2 9" id="KW-1003">Cell membrane</keyword>
<evidence type="ECO:0000256" key="6">
    <source>
        <dbReference type="ARBA" id="ARBA00022801"/>
    </source>
</evidence>
<evidence type="ECO:0000256" key="11">
    <source>
        <dbReference type="RuleBase" id="RU004181"/>
    </source>
</evidence>
<evidence type="ECO:0000313" key="13">
    <source>
        <dbReference type="EMBL" id="QDT96569.1"/>
    </source>
</evidence>
<feature type="region of interest" description="Disordered" evidence="12">
    <location>
        <begin position="166"/>
        <end position="188"/>
    </location>
</feature>
<feature type="compositionally biased region" description="Polar residues" evidence="12">
    <location>
        <begin position="178"/>
        <end position="188"/>
    </location>
</feature>
<comment type="subcellular location">
    <subcellularLocation>
        <location evidence="9">Cell membrane</location>
        <topology evidence="9">Multi-pass membrane protein</topology>
    </subcellularLocation>
</comment>
<keyword evidence="6 9" id="KW-0378">Hydrolase</keyword>
<dbReference type="Pfam" id="PF01252">
    <property type="entry name" value="Peptidase_A8"/>
    <property type="match status" value="1"/>
</dbReference>
<feature type="compositionally biased region" description="Basic and acidic residues" evidence="12">
    <location>
        <begin position="166"/>
        <end position="177"/>
    </location>
</feature>
<evidence type="ECO:0000256" key="12">
    <source>
        <dbReference type="SAM" id="MobiDB-lite"/>
    </source>
</evidence>
<evidence type="ECO:0000256" key="9">
    <source>
        <dbReference type="HAMAP-Rule" id="MF_00161"/>
    </source>
</evidence>
<evidence type="ECO:0000256" key="4">
    <source>
        <dbReference type="ARBA" id="ARBA00022692"/>
    </source>
</evidence>
<keyword evidence="13" id="KW-0449">Lipoprotein</keyword>
<keyword evidence="3 9" id="KW-0645">Protease</keyword>